<feature type="domain" description="Glycosyltransferase 2-like" evidence="8">
    <location>
        <begin position="177"/>
        <end position="375"/>
    </location>
</feature>
<keyword evidence="5 7" id="KW-1133">Transmembrane helix</keyword>
<dbReference type="InterPro" id="IPR001173">
    <property type="entry name" value="Glyco_trans_2-like"/>
</dbReference>
<dbReference type="PANTHER" id="PTHR43867:SF2">
    <property type="entry name" value="CELLULOSE SYNTHASE CATALYTIC SUBUNIT A [UDP-FORMING]"/>
    <property type="match status" value="1"/>
</dbReference>
<dbReference type="InterPro" id="IPR050321">
    <property type="entry name" value="Glycosyltr_2/OpgH_subfam"/>
</dbReference>
<keyword evidence="4 7" id="KW-0812">Transmembrane</keyword>
<accession>A0ABP5EXH1</accession>
<keyword evidence="2" id="KW-0328">Glycosyltransferase</keyword>
<feature type="transmembrane region" description="Helical" evidence="7">
    <location>
        <begin position="390"/>
        <end position="410"/>
    </location>
</feature>
<evidence type="ECO:0000256" key="3">
    <source>
        <dbReference type="ARBA" id="ARBA00022679"/>
    </source>
</evidence>
<evidence type="ECO:0000256" key="6">
    <source>
        <dbReference type="ARBA" id="ARBA00023136"/>
    </source>
</evidence>
<evidence type="ECO:0000256" key="7">
    <source>
        <dbReference type="SAM" id="Phobius"/>
    </source>
</evidence>
<keyword evidence="10" id="KW-1185">Reference proteome</keyword>
<sequence>MLVLVLMGLVLIGAVLDPMLTLGVVIGVCIAFYAAFALLKLVVTVAGRGHQPLERIPLTSRDRLPRYGILLPVYHEANMLPQLVGRVGQLDYPTELLRAYLLIEADDEETLAAARGLGLRFHGDGGGDADTDTDASRIVGRYDHFRVVVIPPGGPKTKPNAMNAAMPLLVAEGCKYLTIYDAEDRPEPDQLLKAVGTFRAAPRDIACVQSELEFWNDDTNWITALYWIGYKVHFRRFLPGLARLGLPVPLGGTSNHFRVSALLDAALPNGDVWDPHNLTEDADLAARLVSAGYRIELLSSVTLEEAPVSIRVVDKQQRRWKGGYLQTGLVHTRHPLRTARRMGPMRWLCFILMMIGTPVTYLLNPVFLGLSVAYVVTGSQYIDRLFPAAVYYPATMLLVIGNFGILYELVRTCLEEAERTRGRFGLIRYMFFAQVMWLWMSRSTYIAVFEFITGRRGWHKTPHGHEVPDDDDIFLHLPAQQSAHQAPHQPSYQPAYAAETPVSTAASAEFSVSAKGGLG</sequence>
<evidence type="ECO:0000313" key="10">
    <source>
        <dbReference type="Proteomes" id="UP001500751"/>
    </source>
</evidence>
<dbReference type="SUPFAM" id="SSF53448">
    <property type="entry name" value="Nucleotide-diphospho-sugar transferases"/>
    <property type="match status" value="1"/>
</dbReference>
<evidence type="ECO:0000256" key="1">
    <source>
        <dbReference type="ARBA" id="ARBA00004141"/>
    </source>
</evidence>
<dbReference type="EMBL" id="BAAAQN010000001">
    <property type="protein sequence ID" value="GAA2010861.1"/>
    <property type="molecule type" value="Genomic_DNA"/>
</dbReference>
<protein>
    <recommendedName>
        <fullName evidence="8">Glycosyltransferase 2-like domain-containing protein</fullName>
    </recommendedName>
</protein>
<dbReference type="RefSeq" id="WP_344663435.1">
    <property type="nucleotide sequence ID" value="NZ_BAAAQN010000001.1"/>
</dbReference>
<dbReference type="InterPro" id="IPR029044">
    <property type="entry name" value="Nucleotide-diphossugar_trans"/>
</dbReference>
<feature type="transmembrane region" description="Helical" evidence="7">
    <location>
        <begin position="347"/>
        <end position="370"/>
    </location>
</feature>
<organism evidence="9 10">
    <name type="scientific">Catenulispora yoronensis</name>
    <dbReference type="NCBI Taxonomy" id="450799"/>
    <lineage>
        <taxon>Bacteria</taxon>
        <taxon>Bacillati</taxon>
        <taxon>Actinomycetota</taxon>
        <taxon>Actinomycetes</taxon>
        <taxon>Catenulisporales</taxon>
        <taxon>Catenulisporaceae</taxon>
        <taxon>Catenulispora</taxon>
    </lineage>
</organism>
<feature type="transmembrane region" description="Helical" evidence="7">
    <location>
        <begin position="422"/>
        <end position="440"/>
    </location>
</feature>
<keyword evidence="6 7" id="KW-0472">Membrane</keyword>
<feature type="transmembrane region" description="Helical" evidence="7">
    <location>
        <begin position="24"/>
        <end position="46"/>
    </location>
</feature>
<evidence type="ECO:0000256" key="5">
    <source>
        <dbReference type="ARBA" id="ARBA00022989"/>
    </source>
</evidence>
<keyword evidence="3" id="KW-0808">Transferase</keyword>
<dbReference type="Pfam" id="PF13632">
    <property type="entry name" value="Glyco_trans_2_3"/>
    <property type="match status" value="1"/>
</dbReference>
<comment type="subcellular location">
    <subcellularLocation>
        <location evidence="1">Membrane</location>
        <topology evidence="1">Multi-pass membrane protein</topology>
    </subcellularLocation>
</comment>
<dbReference type="Gene3D" id="3.90.550.10">
    <property type="entry name" value="Spore Coat Polysaccharide Biosynthesis Protein SpsA, Chain A"/>
    <property type="match status" value="1"/>
</dbReference>
<evidence type="ECO:0000313" key="9">
    <source>
        <dbReference type="EMBL" id="GAA2010861.1"/>
    </source>
</evidence>
<dbReference type="PANTHER" id="PTHR43867">
    <property type="entry name" value="CELLULOSE SYNTHASE CATALYTIC SUBUNIT A [UDP-FORMING]"/>
    <property type="match status" value="1"/>
</dbReference>
<dbReference type="Proteomes" id="UP001500751">
    <property type="component" value="Unassembled WGS sequence"/>
</dbReference>
<evidence type="ECO:0000256" key="2">
    <source>
        <dbReference type="ARBA" id="ARBA00022676"/>
    </source>
</evidence>
<proteinExistence type="predicted"/>
<reference evidence="10" key="1">
    <citation type="journal article" date="2019" name="Int. J. Syst. Evol. Microbiol.">
        <title>The Global Catalogue of Microorganisms (GCM) 10K type strain sequencing project: providing services to taxonomists for standard genome sequencing and annotation.</title>
        <authorList>
            <consortium name="The Broad Institute Genomics Platform"/>
            <consortium name="The Broad Institute Genome Sequencing Center for Infectious Disease"/>
            <person name="Wu L."/>
            <person name="Ma J."/>
        </authorList>
    </citation>
    <scope>NUCLEOTIDE SEQUENCE [LARGE SCALE GENOMIC DNA]</scope>
    <source>
        <strain evidence="10">JCM 16014</strain>
    </source>
</reference>
<evidence type="ECO:0000256" key="4">
    <source>
        <dbReference type="ARBA" id="ARBA00022692"/>
    </source>
</evidence>
<comment type="caution">
    <text evidence="9">The sequence shown here is derived from an EMBL/GenBank/DDBJ whole genome shotgun (WGS) entry which is preliminary data.</text>
</comment>
<evidence type="ECO:0000259" key="8">
    <source>
        <dbReference type="Pfam" id="PF13632"/>
    </source>
</evidence>
<name>A0ABP5EXH1_9ACTN</name>
<gene>
    <name evidence="9" type="ORF">GCM10009839_01030</name>
</gene>